<evidence type="ECO:0000313" key="6">
    <source>
        <dbReference type="Proteomes" id="UP000215539"/>
    </source>
</evidence>
<dbReference type="Pfam" id="PF00109">
    <property type="entry name" value="ketoacyl-synt"/>
    <property type="match status" value="1"/>
</dbReference>
<dbReference type="PANTHER" id="PTHR11712">
    <property type="entry name" value="POLYKETIDE SYNTHASE-RELATED"/>
    <property type="match status" value="1"/>
</dbReference>
<evidence type="ECO:0000259" key="4">
    <source>
        <dbReference type="PROSITE" id="PS52004"/>
    </source>
</evidence>
<dbReference type="RefSeq" id="WP_074861008.1">
    <property type="nucleotide sequence ID" value="NZ_CP014227.1"/>
</dbReference>
<gene>
    <name evidence="5" type="primary">fabF_2</name>
    <name evidence="5" type="ORF">SAMEA44541418_01073</name>
</gene>
<dbReference type="Gene3D" id="3.40.47.10">
    <property type="match status" value="1"/>
</dbReference>
<keyword evidence="5" id="KW-0012">Acyltransferase</keyword>
<accession>A0AAX2GY53</accession>
<dbReference type="InterPro" id="IPR000794">
    <property type="entry name" value="Beta-ketoacyl_synthase"/>
</dbReference>
<dbReference type="InterPro" id="IPR014031">
    <property type="entry name" value="Ketoacyl_synth_C"/>
</dbReference>
<dbReference type="SUPFAM" id="SSF53901">
    <property type="entry name" value="Thiolase-like"/>
    <property type="match status" value="2"/>
</dbReference>
<comment type="similarity">
    <text evidence="1 3">Belongs to the thiolase-like superfamily. Beta-ketoacyl-ACP synthases family.</text>
</comment>
<dbReference type="AlphaFoldDB" id="A0AAX2GY53"/>
<dbReference type="InterPro" id="IPR016039">
    <property type="entry name" value="Thiolase-like"/>
</dbReference>
<protein>
    <submittedName>
        <fullName evidence="5">3-oxoacyl-[acyl-carrier-protein] synthase 2</fullName>
        <ecNumber evidence="5">2.3.1.179</ecNumber>
    </submittedName>
</protein>
<keyword evidence="2 3" id="KW-0808">Transferase</keyword>
<evidence type="ECO:0000256" key="1">
    <source>
        <dbReference type="ARBA" id="ARBA00008467"/>
    </source>
</evidence>
<dbReference type="PANTHER" id="PTHR11712:SF336">
    <property type="entry name" value="3-OXOACYL-[ACYL-CARRIER-PROTEIN] SYNTHASE, MITOCHONDRIAL"/>
    <property type="match status" value="1"/>
</dbReference>
<dbReference type="PROSITE" id="PS52004">
    <property type="entry name" value="KS3_2"/>
    <property type="match status" value="1"/>
</dbReference>
<dbReference type="InterPro" id="IPR014030">
    <property type="entry name" value="Ketoacyl_synth_N"/>
</dbReference>
<feature type="domain" description="Ketosynthase family 3 (KS3)" evidence="4">
    <location>
        <begin position="1"/>
        <end position="379"/>
    </location>
</feature>
<evidence type="ECO:0000256" key="2">
    <source>
        <dbReference type="ARBA" id="ARBA00022679"/>
    </source>
</evidence>
<organism evidence="5 6">
    <name type="scientific">Capnocytophaga haemolytica</name>
    <dbReference type="NCBI Taxonomy" id="45243"/>
    <lineage>
        <taxon>Bacteria</taxon>
        <taxon>Pseudomonadati</taxon>
        <taxon>Bacteroidota</taxon>
        <taxon>Flavobacteriia</taxon>
        <taxon>Flavobacteriales</taxon>
        <taxon>Flavobacteriaceae</taxon>
        <taxon>Capnocytophaga</taxon>
    </lineage>
</organism>
<name>A0AAX2GY53_9FLAO</name>
<dbReference type="GO" id="GO:0006633">
    <property type="term" value="P:fatty acid biosynthetic process"/>
    <property type="evidence" value="ECO:0007669"/>
    <property type="project" value="TreeGrafter"/>
</dbReference>
<dbReference type="EC" id="2.3.1.179" evidence="5"/>
<dbReference type="InterPro" id="IPR020841">
    <property type="entry name" value="PKS_Beta-ketoAc_synthase_dom"/>
</dbReference>
<dbReference type="Pfam" id="PF02801">
    <property type="entry name" value="Ketoacyl-synt_C"/>
    <property type="match status" value="1"/>
</dbReference>
<dbReference type="GO" id="GO:0004315">
    <property type="term" value="F:3-oxoacyl-[acyl-carrier-protein] synthase activity"/>
    <property type="evidence" value="ECO:0007669"/>
    <property type="project" value="UniProtKB-EC"/>
</dbReference>
<reference evidence="5 6" key="1">
    <citation type="submission" date="2017-06" db="EMBL/GenBank/DDBJ databases">
        <authorList>
            <consortium name="Pathogen Informatics"/>
        </authorList>
    </citation>
    <scope>NUCLEOTIDE SEQUENCE [LARGE SCALE GENOMIC DNA]</scope>
    <source>
        <strain evidence="5 6">NCTC12947</strain>
    </source>
</reference>
<dbReference type="EMBL" id="LT906449">
    <property type="protein sequence ID" value="SNV08751.1"/>
    <property type="molecule type" value="Genomic_DNA"/>
</dbReference>
<sequence>MEKIAITGMGSVSALGSGYTSVGEAYANDASALRMVGDVPQGVIAEVDKECIAALRAENPLFTPLDPSVLYAMFAARQAVRQAGWQGVRFGVNIGSSRGATSLFEAHYQHFLSEGSCLTQASPTTTLGNIATWVAQDLGAGGFELSHSITCSTALHGVANAVAWLKSGMEEHFVVGGSEAPLTPFTIAQVKALKIYSTLPMPYPCRAMDEDKRQNSMVLGEGAAVFCLERGERSGALAYITGLGFATERLTHSVSLSKEGFCLQESMRRALESASYPEIDMIITHCTGTVKGDRAELAAIRAVFGTDMPLLTNNKWKIGHTYGASGALNLEMAIHSLCEGQFYAVPYLNGERWEPRKIHNVLINAVGFGGNAISVVVSRG</sequence>
<dbReference type="Proteomes" id="UP000215539">
    <property type="component" value="Chromosome 1"/>
</dbReference>
<evidence type="ECO:0000256" key="3">
    <source>
        <dbReference type="RuleBase" id="RU003694"/>
    </source>
</evidence>
<evidence type="ECO:0000313" key="5">
    <source>
        <dbReference type="EMBL" id="SNV08751.1"/>
    </source>
</evidence>
<proteinExistence type="inferred from homology"/>
<dbReference type="SMART" id="SM00825">
    <property type="entry name" value="PKS_KS"/>
    <property type="match status" value="1"/>
</dbReference>